<comment type="caution">
    <text evidence="2">The sequence shown here is derived from an EMBL/GenBank/DDBJ whole genome shotgun (WGS) entry which is preliminary data.</text>
</comment>
<sequence>MASDVAFPQFQLLPPEIRCQIWRHCFRQRTVPLGYRRDGFRTHLYLWPPQDISQPIASACYDAWRETLFDRKAVTTALSHPWLNPSTDTVYIRAPDSYEDLALSPESKSLLQLLLSSGVTISFHHRLLTDWSIWAKCPHNRTPHEIWRQLKDLVLTSGKRLQVVVMESDFLLTRDEALSSGLWGPFAGPGDVAYHGVEKFLRPSHGQRALSLSCANRVELYVQHGVEGVTDAPDWHEVGVFKEIQERVRHWRERASQMTMMRSQWFDHEARRRLASLRYGQDHYGTFRTAPAVRQQRVENWVRLCDGLEPEMLVPVVKLQWILHSVGDADGNKSV</sequence>
<feature type="domain" description="2EXR" evidence="1">
    <location>
        <begin position="7"/>
        <end position="90"/>
    </location>
</feature>
<dbReference type="Pfam" id="PF20150">
    <property type="entry name" value="2EXR"/>
    <property type="match status" value="1"/>
</dbReference>
<dbReference type="Proteomes" id="UP001174997">
    <property type="component" value="Unassembled WGS sequence"/>
</dbReference>
<organism evidence="2 3">
    <name type="scientific">Cercophora samala</name>
    <dbReference type="NCBI Taxonomy" id="330535"/>
    <lineage>
        <taxon>Eukaryota</taxon>
        <taxon>Fungi</taxon>
        <taxon>Dikarya</taxon>
        <taxon>Ascomycota</taxon>
        <taxon>Pezizomycotina</taxon>
        <taxon>Sordariomycetes</taxon>
        <taxon>Sordariomycetidae</taxon>
        <taxon>Sordariales</taxon>
        <taxon>Lasiosphaeriaceae</taxon>
        <taxon>Cercophora</taxon>
    </lineage>
</organism>
<proteinExistence type="predicted"/>
<reference evidence="2" key="1">
    <citation type="submission" date="2023-06" db="EMBL/GenBank/DDBJ databases">
        <title>Genome-scale phylogeny and comparative genomics of the fungal order Sordariales.</title>
        <authorList>
            <consortium name="Lawrence Berkeley National Laboratory"/>
            <person name="Hensen N."/>
            <person name="Bonometti L."/>
            <person name="Westerberg I."/>
            <person name="Brannstrom I.O."/>
            <person name="Guillou S."/>
            <person name="Cros-Aarteil S."/>
            <person name="Calhoun S."/>
            <person name="Haridas S."/>
            <person name="Kuo A."/>
            <person name="Mondo S."/>
            <person name="Pangilinan J."/>
            <person name="Riley R."/>
            <person name="Labutti K."/>
            <person name="Andreopoulos B."/>
            <person name="Lipzen A."/>
            <person name="Chen C."/>
            <person name="Yanf M."/>
            <person name="Daum C."/>
            <person name="Ng V."/>
            <person name="Clum A."/>
            <person name="Steindorff A."/>
            <person name="Ohm R."/>
            <person name="Martin F."/>
            <person name="Silar P."/>
            <person name="Natvig D."/>
            <person name="Lalanne C."/>
            <person name="Gautier V."/>
            <person name="Ament-Velasquez S.L."/>
            <person name="Kruys A."/>
            <person name="Hutchinson M.I."/>
            <person name="Powell A.J."/>
            <person name="Barry K."/>
            <person name="Miller A.N."/>
            <person name="Grigoriev I.V."/>
            <person name="Debuchy R."/>
            <person name="Gladieux P."/>
            <person name="Thoren M.H."/>
            <person name="Johannesson H."/>
        </authorList>
    </citation>
    <scope>NUCLEOTIDE SEQUENCE</scope>
    <source>
        <strain evidence="2">CBS 307.81</strain>
    </source>
</reference>
<keyword evidence="3" id="KW-1185">Reference proteome</keyword>
<dbReference type="EMBL" id="JAULSY010000117">
    <property type="protein sequence ID" value="KAK0664624.1"/>
    <property type="molecule type" value="Genomic_DNA"/>
</dbReference>
<evidence type="ECO:0000313" key="2">
    <source>
        <dbReference type="EMBL" id="KAK0664624.1"/>
    </source>
</evidence>
<evidence type="ECO:0000259" key="1">
    <source>
        <dbReference type="Pfam" id="PF20150"/>
    </source>
</evidence>
<name>A0AA39Z6M4_9PEZI</name>
<protein>
    <recommendedName>
        <fullName evidence="1">2EXR domain-containing protein</fullName>
    </recommendedName>
</protein>
<evidence type="ECO:0000313" key="3">
    <source>
        <dbReference type="Proteomes" id="UP001174997"/>
    </source>
</evidence>
<gene>
    <name evidence="2" type="ORF">QBC41DRAFT_328365</name>
</gene>
<dbReference type="PANTHER" id="PTHR35910:SF6">
    <property type="entry name" value="2EXR DOMAIN-CONTAINING PROTEIN"/>
    <property type="match status" value="1"/>
</dbReference>
<dbReference type="PANTHER" id="PTHR35910">
    <property type="entry name" value="2EXR DOMAIN-CONTAINING PROTEIN"/>
    <property type="match status" value="1"/>
</dbReference>
<dbReference type="AlphaFoldDB" id="A0AA39Z6M4"/>
<accession>A0AA39Z6M4</accession>
<dbReference type="InterPro" id="IPR045518">
    <property type="entry name" value="2EXR"/>
</dbReference>